<name>A0A0L6UT64_9BASI</name>
<feature type="transmembrane region" description="Helical" evidence="1">
    <location>
        <begin position="162"/>
        <end position="191"/>
    </location>
</feature>
<sequence>MNNSFHVCHTSEEKVIDEPQKLTKCYSCTTSIRQSCSKVLNLKNKYQPRLLINRLEICDKKITDNGNFHIHFFSVYRFQATSLEITPSKRNSSTYAQGMLNYSSTFFFINLSQPSLQSNHSNLDSAFWFPYEGGVERISHLKLGQLECVEKSRKCLSLSLSLVLFLVISMCFLTFNLFCFFLFHLCTLLFLSHPINHTQPSSFLSSQPSFFSSQSSASFCLSLHSHTVLHFLSSLQLIVQPSHSMITFISFSLHFSLLSYFSNSCLEFNEARHSRIEQSHFLLTLLTNHTSNLVLSMLGKIPFICQCFSYQSTSFLSLGTTHFMNHLQRLRSTRNNASSSFSHFSHQYFQIQSLFFTSLTLVMLSFHLSQLNLAIISNTCNIFNYYILVWLPWFSFVCSSTAKKTCSTACKVIQPSFDAQSLCILHIWMADWLEHAACQLQAAEQLFFAVLTFILFHVFFLLLIIPIIIPCEILQK</sequence>
<proteinExistence type="predicted"/>
<dbReference type="VEuPathDB" id="FungiDB:VP01_396g1"/>
<evidence type="ECO:0000256" key="1">
    <source>
        <dbReference type="SAM" id="Phobius"/>
    </source>
</evidence>
<keyword evidence="3" id="KW-1185">Reference proteome</keyword>
<feature type="transmembrane region" description="Helical" evidence="1">
    <location>
        <begin position="446"/>
        <end position="469"/>
    </location>
</feature>
<gene>
    <name evidence="2" type="ORF">VP01_396g1</name>
</gene>
<evidence type="ECO:0000313" key="3">
    <source>
        <dbReference type="Proteomes" id="UP000037035"/>
    </source>
</evidence>
<comment type="caution">
    <text evidence="2">The sequence shown here is derived from an EMBL/GenBank/DDBJ whole genome shotgun (WGS) entry which is preliminary data.</text>
</comment>
<feature type="transmembrane region" description="Helical" evidence="1">
    <location>
        <begin position="244"/>
        <end position="262"/>
    </location>
</feature>
<keyword evidence="1" id="KW-0812">Transmembrane</keyword>
<organism evidence="2 3">
    <name type="scientific">Puccinia sorghi</name>
    <dbReference type="NCBI Taxonomy" id="27349"/>
    <lineage>
        <taxon>Eukaryota</taxon>
        <taxon>Fungi</taxon>
        <taxon>Dikarya</taxon>
        <taxon>Basidiomycota</taxon>
        <taxon>Pucciniomycotina</taxon>
        <taxon>Pucciniomycetes</taxon>
        <taxon>Pucciniales</taxon>
        <taxon>Pucciniaceae</taxon>
        <taxon>Puccinia</taxon>
    </lineage>
</organism>
<keyword evidence="1" id="KW-1133">Transmembrane helix</keyword>
<dbReference type="AlphaFoldDB" id="A0A0L6UT64"/>
<accession>A0A0L6UT64</accession>
<feature type="transmembrane region" description="Helical" evidence="1">
    <location>
        <begin position="373"/>
        <end position="393"/>
    </location>
</feature>
<reference evidence="2 3" key="1">
    <citation type="submission" date="2015-08" db="EMBL/GenBank/DDBJ databases">
        <title>Next Generation Sequencing and Analysis of the Genome of Puccinia sorghi L Schw, the Causal Agent of Maize Common Rust.</title>
        <authorList>
            <person name="Rochi L."/>
            <person name="Burguener G."/>
            <person name="Darino M."/>
            <person name="Turjanski A."/>
            <person name="Kreff E."/>
            <person name="Dieguez M.J."/>
            <person name="Sacco F."/>
        </authorList>
    </citation>
    <scope>NUCLEOTIDE SEQUENCE [LARGE SCALE GENOMIC DNA]</scope>
    <source>
        <strain evidence="2 3">RO10H11247</strain>
    </source>
</reference>
<keyword evidence="1" id="KW-0472">Membrane</keyword>
<dbReference type="EMBL" id="LAVV01009023">
    <property type="protein sequence ID" value="KNZ51407.1"/>
    <property type="molecule type" value="Genomic_DNA"/>
</dbReference>
<protein>
    <submittedName>
        <fullName evidence="2">Uncharacterized protein</fullName>
    </submittedName>
</protein>
<dbReference type="Proteomes" id="UP000037035">
    <property type="component" value="Unassembled WGS sequence"/>
</dbReference>
<evidence type="ECO:0000313" key="2">
    <source>
        <dbReference type="EMBL" id="KNZ51407.1"/>
    </source>
</evidence>
<feature type="transmembrane region" description="Helical" evidence="1">
    <location>
        <begin position="348"/>
        <end position="366"/>
    </location>
</feature>